<dbReference type="PROSITE" id="PS00028">
    <property type="entry name" value="ZINC_FINGER_C2H2_1"/>
    <property type="match status" value="2"/>
</dbReference>
<gene>
    <name evidence="12" type="ORF">HAX54_007869</name>
</gene>
<comment type="caution">
    <text evidence="12">The sequence shown here is derived from an EMBL/GenBank/DDBJ whole genome shotgun (WGS) entry which is preliminary data.</text>
</comment>
<reference evidence="12 13" key="1">
    <citation type="journal article" date="2021" name="BMC Genomics">
        <title>Datura genome reveals duplications of psychoactive alkaloid biosynthetic genes and high mutation rate following tissue culture.</title>
        <authorList>
            <person name="Rajewski A."/>
            <person name="Carter-House D."/>
            <person name="Stajich J."/>
            <person name="Litt A."/>
        </authorList>
    </citation>
    <scope>NUCLEOTIDE SEQUENCE [LARGE SCALE GENOMIC DNA]</scope>
    <source>
        <strain evidence="12">AR-01</strain>
    </source>
</reference>
<feature type="domain" description="C2H2-type" evidence="11">
    <location>
        <begin position="212"/>
        <end position="234"/>
    </location>
</feature>
<evidence type="ECO:0000256" key="4">
    <source>
        <dbReference type="ARBA" id="ARBA00022771"/>
    </source>
</evidence>
<dbReference type="EMBL" id="JACEIK010014013">
    <property type="protein sequence ID" value="MCE3216735.1"/>
    <property type="molecule type" value="Genomic_DNA"/>
</dbReference>
<comment type="subcellular location">
    <subcellularLocation>
        <location evidence="1">Nucleus</location>
    </subcellularLocation>
</comment>
<dbReference type="PANTHER" id="PTHR26374">
    <property type="entry name" value="ZINC FINGER PROTEIN ZAT5"/>
    <property type="match status" value="1"/>
</dbReference>
<keyword evidence="4 9" id="KW-0863">Zinc-finger</keyword>
<dbReference type="SMART" id="SM00355">
    <property type="entry name" value="ZnF_C2H2"/>
    <property type="match status" value="2"/>
</dbReference>
<keyword evidence="8" id="KW-0539">Nucleus</keyword>
<evidence type="ECO:0000256" key="5">
    <source>
        <dbReference type="ARBA" id="ARBA00022833"/>
    </source>
</evidence>
<keyword evidence="2" id="KW-0479">Metal-binding</keyword>
<dbReference type="SUPFAM" id="SSF57667">
    <property type="entry name" value="beta-beta-alpha zinc fingers"/>
    <property type="match status" value="1"/>
</dbReference>
<evidence type="ECO:0000256" key="9">
    <source>
        <dbReference type="PROSITE-ProRule" id="PRU00042"/>
    </source>
</evidence>
<evidence type="ECO:0000256" key="3">
    <source>
        <dbReference type="ARBA" id="ARBA00022737"/>
    </source>
</evidence>
<dbReference type="Gene3D" id="3.30.160.60">
    <property type="entry name" value="Classic Zinc Finger"/>
    <property type="match status" value="1"/>
</dbReference>
<feature type="domain" description="C2H2-type" evidence="11">
    <location>
        <begin position="118"/>
        <end position="140"/>
    </location>
</feature>
<dbReference type="InterPro" id="IPR036236">
    <property type="entry name" value="Znf_C2H2_sf"/>
</dbReference>
<evidence type="ECO:0000259" key="11">
    <source>
        <dbReference type="PROSITE" id="PS50157"/>
    </source>
</evidence>
<evidence type="ECO:0000256" key="6">
    <source>
        <dbReference type="ARBA" id="ARBA00023015"/>
    </source>
</evidence>
<keyword evidence="7" id="KW-0804">Transcription</keyword>
<keyword evidence="6" id="KW-0805">Transcription regulation</keyword>
<accession>A0ABS8WXK8</accession>
<keyword evidence="3" id="KW-0677">Repeat</keyword>
<keyword evidence="5" id="KW-0862">Zinc</keyword>
<feature type="compositionally biased region" description="Polar residues" evidence="10">
    <location>
        <begin position="33"/>
        <end position="58"/>
    </location>
</feature>
<organism evidence="12 13">
    <name type="scientific">Datura stramonium</name>
    <name type="common">Jimsonweed</name>
    <name type="synonym">Common thornapple</name>
    <dbReference type="NCBI Taxonomy" id="4076"/>
    <lineage>
        <taxon>Eukaryota</taxon>
        <taxon>Viridiplantae</taxon>
        <taxon>Streptophyta</taxon>
        <taxon>Embryophyta</taxon>
        <taxon>Tracheophyta</taxon>
        <taxon>Spermatophyta</taxon>
        <taxon>Magnoliopsida</taxon>
        <taxon>eudicotyledons</taxon>
        <taxon>Gunneridae</taxon>
        <taxon>Pentapetalae</taxon>
        <taxon>asterids</taxon>
        <taxon>lamiids</taxon>
        <taxon>Solanales</taxon>
        <taxon>Solanaceae</taxon>
        <taxon>Solanoideae</taxon>
        <taxon>Datureae</taxon>
        <taxon>Datura</taxon>
    </lineage>
</organism>
<protein>
    <recommendedName>
        <fullName evidence="11">C2H2-type domain-containing protein</fullName>
    </recommendedName>
</protein>
<dbReference type="InterPro" id="IPR013087">
    <property type="entry name" value="Znf_C2H2_type"/>
</dbReference>
<dbReference type="PROSITE" id="PS50157">
    <property type="entry name" value="ZINC_FINGER_C2H2_2"/>
    <property type="match status" value="2"/>
</dbReference>
<sequence>MSMDTIMEDSDYSVSNTDAIICRSSDISGWTESLISDPNIPNSSSTSEDEYQQQQISTAAGGGGTDDLMIIVSSSGESSRSTNNNKLSEQNIRIFNVDFRKFSSSSSSPSSSSARQHHECSVCGLEFATGQALGGHMRRHKATITSEDDYQQQISTAAGGGGTDDLMIIVSSGESSRSTNNNKQSEQKIRIFNVDFREFSSLPSSSSARQLHECSICGLEFLTGQALGGHMRRHRAIITSEIIQVHHAVKQSNSRRILSLDLNLTPLENDLDFLLGKHTPVVSLFL</sequence>
<proteinExistence type="predicted"/>
<dbReference type="Proteomes" id="UP000823775">
    <property type="component" value="Unassembled WGS sequence"/>
</dbReference>
<feature type="region of interest" description="Disordered" evidence="10">
    <location>
        <begin position="33"/>
        <end position="69"/>
    </location>
</feature>
<evidence type="ECO:0000256" key="7">
    <source>
        <dbReference type="ARBA" id="ARBA00023163"/>
    </source>
</evidence>
<evidence type="ECO:0000313" key="12">
    <source>
        <dbReference type="EMBL" id="MCE3216735.1"/>
    </source>
</evidence>
<evidence type="ECO:0000313" key="13">
    <source>
        <dbReference type="Proteomes" id="UP000823775"/>
    </source>
</evidence>
<dbReference type="PANTHER" id="PTHR26374:SF379">
    <property type="entry name" value="ZINC FINGER PROTEIN ZAT12"/>
    <property type="match status" value="1"/>
</dbReference>
<evidence type="ECO:0000256" key="8">
    <source>
        <dbReference type="ARBA" id="ARBA00023242"/>
    </source>
</evidence>
<name>A0ABS8WXK8_DATST</name>
<evidence type="ECO:0000256" key="2">
    <source>
        <dbReference type="ARBA" id="ARBA00022723"/>
    </source>
</evidence>
<evidence type="ECO:0000256" key="1">
    <source>
        <dbReference type="ARBA" id="ARBA00004123"/>
    </source>
</evidence>
<evidence type="ECO:0000256" key="10">
    <source>
        <dbReference type="SAM" id="MobiDB-lite"/>
    </source>
</evidence>
<keyword evidence="13" id="KW-1185">Reference proteome</keyword>
<dbReference type="Pfam" id="PF13912">
    <property type="entry name" value="zf-C2H2_6"/>
    <property type="match status" value="2"/>
</dbReference>